<name>A0A6G1KPE8_9PLEO</name>
<dbReference type="Proteomes" id="UP000799428">
    <property type="component" value="Unassembled WGS sequence"/>
</dbReference>
<organism evidence="2 3">
    <name type="scientific">Pleomassaria siparia CBS 279.74</name>
    <dbReference type="NCBI Taxonomy" id="1314801"/>
    <lineage>
        <taxon>Eukaryota</taxon>
        <taxon>Fungi</taxon>
        <taxon>Dikarya</taxon>
        <taxon>Ascomycota</taxon>
        <taxon>Pezizomycotina</taxon>
        <taxon>Dothideomycetes</taxon>
        <taxon>Pleosporomycetidae</taxon>
        <taxon>Pleosporales</taxon>
        <taxon>Pleomassariaceae</taxon>
        <taxon>Pleomassaria</taxon>
    </lineage>
</organism>
<evidence type="ECO:0000313" key="2">
    <source>
        <dbReference type="EMBL" id="KAF2714352.1"/>
    </source>
</evidence>
<keyword evidence="3" id="KW-1185">Reference proteome</keyword>
<dbReference type="AlphaFoldDB" id="A0A6G1KPE8"/>
<reference evidence="2" key="1">
    <citation type="journal article" date="2020" name="Stud. Mycol.">
        <title>101 Dothideomycetes genomes: a test case for predicting lifestyles and emergence of pathogens.</title>
        <authorList>
            <person name="Haridas S."/>
            <person name="Albert R."/>
            <person name="Binder M."/>
            <person name="Bloem J."/>
            <person name="Labutti K."/>
            <person name="Salamov A."/>
            <person name="Andreopoulos B."/>
            <person name="Baker S."/>
            <person name="Barry K."/>
            <person name="Bills G."/>
            <person name="Bluhm B."/>
            <person name="Cannon C."/>
            <person name="Castanera R."/>
            <person name="Culley D."/>
            <person name="Daum C."/>
            <person name="Ezra D."/>
            <person name="Gonzalez J."/>
            <person name="Henrissat B."/>
            <person name="Kuo A."/>
            <person name="Liang C."/>
            <person name="Lipzen A."/>
            <person name="Lutzoni F."/>
            <person name="Magnuson J."/>
            <person name="Mondo S."/>
            <person name="Nolan M."/>
            <person name="Ohm R."/>
            <person name="Pangilinan J."/>
            <person name="Park H.-J."/>
            <person name="Ramirez L."/>
            <person name="Alfaro M."/>
            <person name="Sun H."/>
            <person name="Tritt A."/>
            <person name="Yoshinaga Y."/>
            <person name="Zwiers L.-H."/>
            <person name="Turgeon B."/>
            <person name="Goodwin S."/>
            <person name="Spatafora J."/>
            <person name="Crous P."/>
            <person name="Grigoriev I."/>
        </authorList>
    </citation>
    <scope>NUCLEOTIDE SEQUENCE</scope>
    <source>
        <strain evidence="2">CBS 279.74</strain>
    </source>
</reference>
<sequence>MYVCTGLALEASMYLFSLQYSTVQYYLLTTATVDRHGWNLGFMIPRFALLFFVSFRFVSFIHAERETQRDSQRLVISHIPSWHSPTSSSYLLIHDMT</sequence>
<accession>A0A6G1KPE8</accession>
<proteinExistence type="predicted"/>
<keyword evidence="1" id="KW-0812">Transmembrane</keyword>
<keyword evidence="1" id="KW-0472">Membrane</keyword>
<feature type="transmembrane region" description="Helical" evidence="1">
    <location>
        <begin position="43"/>
        <end position="63"/>
    </location>
</feature>
<evidence type="ECO:0000313" key="3">
    <source>
        <dbReference type="Proteomes" id="UP000799428"/>
    </source>
</evidence>
<protein>
    <submittedName>
        <fullName evidence="2">Uncharacterized protein</fullName>
    </submittedName>
</protein>
<dbReference type="EMBL" id="MU005764">
    <property type="protein sequence ID" value="KAF2714352.1"/>
    <property type="molecule type" value="Genomic_DNA"/>
</dbReference>
<gene>
    <name evidence="2" type="ORF">K504DRAFT_1417</name>
</gene>
<keyword evidence="1" id="KW-1133">Transmembrane helix</keyword>
<evidence type="ECO:0000256" key="1">
    <source>
        <dbReference type="SAM" id="Phobius"/>
    </source>
</evidence>